<evidence type="ECO:0000256" key="4">
    <source>
        <dbReference type="ARBA" id="ARBA00022679"/>
    </source>
</evidence>
<comment type="caution">
    <text evidence="11">The sequence shown here is derived from an EMBL/GenBank/DDBJ whole genome shotgun (WGS) entry which is preliminary data.</text>
</comment>
<dbReference type="EMBL" id="JBHUIT010000017">
    <property type="protein sequence ID" value="MFD2257110.1"/>
    <property type="molecule type" value="Genomic_DNA"/>
</dbReference>
<evidence type="ECO:0000313" key="12">
    <source>
        <dbReference type="Proteomes" id="UP001597375"/>
    </source>
</evidence>
<evidence type="ECO:0000256" key="9">
    <source>
        <dbReference type="SAM" id="Phobius"/>
    </source>
</evidence>
<dbReference type="Pfam" id="PF07730">
    <property type="entry name" value="HisKA_3"/>
    <property type="match status" value="1"/>
</dbReference>
<comment type="catalytic activity">
    <reaction evidence="1">
        <text>ATP + protein L-histidine = ADP + protein N-phospho-L-histidine.</text>
        <dbReference type="EC" id="2.7.13.3"/>
    </reaction>
</comment>
<keyword evidence="5" id="KW-0547">Nucleotide-binding</keyword>
<dbReference type="InterPro" id="IPR050482">
    <property type="entry name" value="Sensor_HK_TwoCompSys"/>
</dbReference>
<evidence type="ECO:0000256" key="5">
    <source>
        <dbReference type="ARBA" id="ARBA00022741"/>
    </source>
</evidence>
<keyword evidence="8" id="KW-0902">Two-component regulatory system</keyword>
<keyword evidence="6 11" id="KW-0418">Kinase</keyword>
<evidence type="ECO:0000313" key="11">
    <source>
        <dbReference type="EMBL" id="MFD2257110.1"/>
    </source>
</evidence>
<evidence type="ECO:0000256" key="7">
    <source>
        <dbReference type="ARBA" id="ARBA00022840"/>
    </source>
</evidence>
<evidence type="ECO:0000256" key="6">
    <source>
        <dbReference type="ARBA" id="ARBA00022777"/>
    </source>
</evidence>
<feature type="domain" description="Signal transduction histidine kinase subgroup 3 dimerisation and phosphoacceptor" evidence="10">
    <location>
        <begin position="435"/>
        <end position="501"/>
    </location>
</feature>
<dbReference type="CDD" id="cd16917">
    <property type="entry name" value="HATPase_UhpB-NarQ-NarX-like"/>
    <property type="match status" value="1"/>
</dbReference>
<feature type="transmembrane region" description="Helical" evidence="9">
    <location>
        <begin position="401"/>
        <end position="420"/>
    </location>
</feature>
<keyword evidence="3" id="KW-0597">Phosphoprotein</keyword>
<evidence type="ECO:0000259" key="10">
    <source>
        <dbReference type="Pfam" id="PF07730"/>
    </source>
</evidence>
<keyword evidence="9" id="KW-0472">Membrane</keyword>
<sequence>MPNPIGRVARLLNPRLVKVEERVDFLNQQLMTLAVHEKHDMKSALGARGAKLAPDDPDPMLTIDLGKSYPIESLFLVPLLSNSEKLKSILPKCFTIEFSEVEDFSEHRVLYSSMDRYFPETGGKPIKFNGQEAMARYVRLTVNQGHPRGKSEIFGLSEIVVISNGYPVSFGKKVSVVGALNVENIWYPDAITDGRMPLGVWEGGEWAKESEKGDLITTGSQEGEISWTVDLGETCDLDTVILYPLEVREVLEAELLPEKMEIQIRSGEGDDFETVAQWENPVPESNQPTPLIFPLNGRNARELRILGKRPRNLGDKFLYGLAEIEIWSDQQNISESKPVIRDAGGVQSTIGSLTNGYASARQILPVGIWLNQLHDRWRVEREIQALDPMRTQMASESELNATWGSAMMLGLTFLIPVFIVERRRLISRNQMDQLRKRIASDLHDDIGSNLGSISLIARTAKKDLVRLHGPEEVGEDLDEVESIARESSLAMRDIVWLLERQQDSIGDLVARMRETATRLLREVNYTIDCESSKTTAKLSLDAKRHLFLFYKEAIHNILKHSKASEVSIKLWDIGDKLAMEIIDNGRGLPTLQENQKDIPKLIAKLDERARVLEGQLDVKSERDIGTRILLTVKRSLLIAAPAIK</sequence>
<keyword evidence="4" id="KW-0808">Transferase</keyword>
<dbReference type="InterPro" id="IPR011712">
    <property type="entry name" value="Sig_transdc_His_kin_sub3_dim/P"/>
</dbReference>
<keyword evidence="12" id="KW-1185">Reference proteome</keyword>
<dbReference type="PANTHER" id="PTHR24421:SF10">
    <property type="entry name" value="NITRATE_NITRITE SENSOR PROTEIN NARQ"/>
    <property type="match status" value="1"/>
</dbReference>
<dbReference type="Gene3D" id="3.30.565.10">
    <property type="entry name" value="Histidine kinase-like ATPase, C-terminal domain"/>
    <property type="match status" value="1"/>
</dbReference>
<dbReference type="GO" id="GO:0016301">
    <property type="term" value="F:kinase activity"/>
    <property type="evidence" value="ECO:0007669"/>
    <property type="project" value="UniProtKB-KW"/>
</dbReference>
<dbReference type="SUPFAM" id="SSF55874">
    <property type="entry name" value="ATPase domain of HSP90 chaperone/DNA topoisomerase II/histidine kinase"/>
    <property type="match status" value="1"/>
</dbReference>
<keyword evidence="9" id="KW-0812">Transmembrane</keyword>
<keyword evidence="7" id="KW-0067">ATP-binding</keyword>
<organism evidence="11 12">
    <name type="scientific">Luteolibacter algae</name>
    <dbReference type="NCBI Taxonomy" id="454151"/>
    <lineage>
        <taxon>Bacteria</taxon>
        <taxon>Pseudomonadati</taxon>
        <taxon>Verrucomicrobiota</taxon>
        <taxon>Verrucomicrobiia</taxon>
        <taxon>Verrucomicrobiales</taxon>
        <taxon>Verrucomicrobiaceae</taxon>
        <taxon>Luteolibacter</taxon>
    </lineage>
</organism>
<evidence type="ECO:0000256" key="1">
    <source>
        <dbReference type="ARBA" id="ARBA00000085"/>
    </source>
</evidence>
<reference evidence="12" key="1">
    <citation type="journal article" date="2019" name="Int. J. Syst. Evol. Microbiol.">
        <title>The Global Catalogue of Microorganisms (GCM) 10K type strain sequencing project: providing services to taxonomists for standard genome sequencing and annotation.</title>
        <authorList>
            <consortium name="The Broad Institute Genomics Platform"/>
            <consortium name="The Broad Institute Genome Sequencing Center for Infectious Disease"/>
            <person name="Wu L."/>
            <person name="Ma J."/>
        </authorList>
    </citation>
    <scope>NUCLEOTIDE SEQUENCE [LARGE SCALE GENOMIC DNA]</scope>
    <source>
        <strain evidence="12">CGMCC 4.7106</strain>
    </source>
</reference>
<accession>A0ABW5DCI7</accession>
<evidence type="ECO:0000256" key="3">
    <source>
        <dbReference type="ARBA" id="ARBA00022553"/>
    </source>
</evidence>
<dbReference type="EC" id="2.7.13.3" evidence="2"/>
<name>A0ABW5DCI7_9BACT</name>
<protein>
    <recommendedName>
        <fullName evidence="2">histidine kinase</fullName>
        <ecNumber evidence="2">2.7.13.3</ecNumber>
    </recommendedName>
</protein>
<keyword evidence="9" id="KW-1133">Transmembrane helix</keyword>
<proteinExistence type="predicted"/>
<dbReference type="InterPro" id="IPR036890">
    <property type="entry name" value="HATPase_C_sf"/>
</dbReference>
<evidence type="ECO:0000256" key="2">
    <source>
        <dbReference type="ARBA" id="ARBA00012438"/>
    </source>
</evidence>
<evidence type="ECO:0000256" key="8">
    <source>
        <dbReference type="ARBA" id="ARBA00023012"/>
    </source>
</evidence>
<dbReference type="RefSeq" id="WP_386820396.1">
    <property type="nucleotide sequence ID" value="NZ_JBHUIT010000017.1"/>
</dbReference>
<gene>
    <name evidence="11" type="ORF">ACFSSA_10505</name>
</gene>
<dbReference type="Gene3D" id="1.20.5.1930">
    <property type="match status" value="1"/>
</dbReference>
<dbReference type="PANTHER" id="PTHR24421">
    <property type="entry name" value="NITRATE/NITRITE SENSOR PROTEIN NARX-RELATED"/>
    <property type="match status" value="1"/>
</dbReference>
<dbReference type="Gene3D" id="2.60.120.260">
    <property type="entry name" value="Galactose-binding domain-like"/>
    <property type="match status" value="2"/>
</dbReference>
<dbReference type="Proteomes" id="UP001597375">
    <property type="component" value="Unassembled WGS sequence"/>
</dbReference>